<dbReference type="Pfam" id="PF12802">
    <property type="entry name" value="MarR_2"/>
    <property type="match status" value="1"/>
</dbReference>
<comment type="caution">
    <text evidence="2">The sequence shown here is derived from an EMBL/GenBank/DDBJ whole genome shotgun (WGS) entry which is preliminary data.</text>
</comment>
<dbReference type="InterPro" id="IPR036388">
    <property type="entry name" value="WH-like_DNA-bd_sf"/>
</dbReference>
<dbReference type="Gene3D" id="1.10.10.10">
    <property type="entry name" value="Winged helix-like DNA-binding domain superfamily/Winged helix DNA-binding domain"/>
    <property type="match status" value="1"/>
</dbReference>
<dbReference type="OrthoDB" id="4549026at2"/>
<dbReference type="PANTHER" id="PTHR33164:SF95">
    <property type="entry name" value="TRANSCRIPTIONAL REGULATOR"/>
    <property type="match status" value="1"/>
</dbReference>
<dbReference type="AlphaFoldDB" id="A0A424W6L6"/>
<organism evidence="2 3">
    <name type="scientific">Alcaligenes xylosoxydans xylosoxydans</name>
    <name type="common">Achromobacter xylosoxidans</name>
    <dbReference type="NCBI Taxonomy" id="85698"/>
    <lineage>
        <taxon>Bacteria</taxon>
        <taxon>Pseudomonadati</taxon>
        <taxon>Pseudomonadota</taxon>
        <taxon>Betaproteobacteria</taxon>
        <taxon>Burkholderiales</taxon>
        <taxon>Alcaligenaceae</taxon>
        <taxon>Achromobacter</taxon>
    </lineage>
</organism>
<dbReference type="InterPro" id="IPR039422">
    <property type="entry name" value="MarR/SlyA-like"/>
</dbReference>
<protein>
    <submittedName>
        <fullName evidence="2">MarR family transcriptional regulator</fullName>
    </submittedName>
</protein>
<evidence type="ECO:0000313" key="3">
    <source>
        <dbReference type="Proteomes" id="UP000285324"/>
    </source>
</evidence>
<dbReference type="SMART" id="SM00347">
    <property type="entry name" value="HTH_MARR"/>
    <property type="match status" value="1"/>
</dbReference>
<dbReference type="SUPFAM" id="SSF46785">
    <property type="entry name" value="Winged helix' DNA-binding domain"/>
    <property type="match status" value="1"/>
</dbReference>
<sequence length="177" mass="20358">MPDVQKKTTSQKRVATHKADTKIFDPAKQVLWSRPGYLVRRLNQIHYAMFYEECKTQNVTPVQYGVLTALSLSPWLDQTAIGMELGLDRTTTADVVKRLQERGLVERRINPNDKRSRQAVITQEGLRIMGILQEGMARAQQRLLEPLSTRNQEIFMKLLSTLVEANNQYSRTTLKPM</sequence>
<dbReference type="GO" id="GO:0006950">
    <property type="term" value="P:response to stress"/>
    <property type="evidence" value="ECO:0007669"/>
    <property type="project" value="TreeGrafter"/>
</dbReference>
<dbReference type="GO" id="GO:0003700">
    <property type="term" value="F:DNA-binding transcription factor activity"/>
    <property type="evidence" value="ECO:0007669"/>
    <property type="project" value="InterPro"/>
</dbReference>
<dbReference type="PRINTS" id="PR00598">
    <property type="entry name" value="HTHMARR"/>
</dbReference>
<dbReference type="PROSITE" id="PS50995">
    <property type="entry name" value="HTH_MARR_2"/>
    <property type="match status" value="1"/>
</dbReference>
<dbReference type="EMBL" id="QVXO01000052">
    <property type="protein sequence ID" value="RPJ88894.1"/>
    <property type="molecule type" value="Genomic_DNA"/>
</dbReference>
<gene>
    <name evidence="2" type="ORF">DY367_25315</name>
</gene>
<dbReference type="InterPro" id="IPR036390">
    <property type="entry name" value="WH_DNA-bd_sf"/>
</dbReference>
<dbReference type="InterPro" id="IPR000835">
    <property type="entry name" value="HTH_MarR-typ"/>
</dbReference>
<name>A0A424W6L6_ALCXX</name>
<proteinExistence type="predicted"/>
<accession>A0A424W6L6</accession>
<reference evidence="2 3" key="1">
    <citation type="submission" date="2018-08" db="EMBL/GenBank/DDBJ databases">
        <title>Achromobacter xylosoxidans Genome sequencing and assembly.</title>
        <authorList>
            <person name="Wang R."/>
            <person name="Rensing C."/>
            <person name="Li Y."/>
        </authorList>
    </citation>
    <scope>NUCLEOTIDE SEQUENCE [LARGE SCALE GENOMIC DNA]</scope>
    <source>
        <strain evidence="2 3">GD003A</strain>
    </source>
</reference>
<dbReference type="Proteomes" id="UP000285324">
    <property type="component" value="Unassembled WGS sequence"/>
</dbReference>
<evidence type="ECO:0000313" key="2">
    <source>
        <dbReference type="EMBL" id="RPJ88894.1"/>
    </source>
</evidence>
<evidence type="ECO:0000259" key="1">
    <source>
        <dbReference type="PROSITE" id="PS50995"/>
    </source>
</evidence>
<dbReference type="PANTHER" id="PTHR33164">
    <property type="entry name" value="TRANSCRIPTIONAL REGULATOR, MARR FAMILY"/>
    <property type="match status" value="1"/>
</dbReference>
<feature type="domain" description="HTH marR-type" evidence="1">
    <location>
        <begin position="35"/>
        <end position="164"/>
    </location>
</feature>